<dbReference type="Proteomes" id="UP000557193">
    <property type="component" value="Unassembled WGS sequence"/>
</dbReference>
<keyword evidence="3" id="KW-1185">Reference proteome</keyword>
<feature type="signal peptide" evidence="1">
    <location>
        <begin position="1"/>
        <end position="19"/>
    </location>
</feature>
<dbReference type="AlphaFoldDB" id="A0A7X0BNY4"/>
<name>A0A7X0BNY4_9PSED</name>
<dbReference type="EMBL" id="JACHLL010000001">
    <property type="protein sequence ID" value="MBB6340075.1"/>
    <property type="molecule type" value="Genomic_DNA"/>
</dbReference>
<dbReference type="Gene3D" id="3.40.190.10">
    <property type="entry name" value="Periplasmic binding protein-like II"/>
    <property type="match status" value="2"/>
</dbReference>
<gene>
    <name evidence="2" type="ORF">HNP49_000225</name>
</gene>
<sequence length="248" mass="28359">MGKWWLLLGALALLPQAQAGPLHRINLVTEQWPGHTNPDGTGLAFDLLRKVYEPAGVELHYRIVPYTRSIGLVQRGEADAFIGAYANEVPRVFFPRWHYDADQISALSLIDKPVPTLETLGRYRLSWARGYSYEKYLPNVREFREVHRRGGILAMLDRGHADFFIDASTEVEDVLAEADSPQGYRITPLTRLPLYLGFVDDAHGRELAAIYDRRLQELVRSGALRPLFKRWDAPYPFDKELEKPYALP</sequence>
<evidence type="ECO:0000313" key="2">
    <source>
        <dbReference type="EMBL" id="MBB6340075.1"/>
    </source>
</evidence>
<evidence type="ECO:0000313" key="3">
    <source>
        <dbReference type="Proteomes" id="UP000557193"/>
    </source>
</evidence>
<evidence type="ECO:0000256" key="1">
    <source>
        <dbReference type="SAM" id="SignalP"/>
    </source>
</evidence>
<feature type="chain" id="PRO_5030819960" evidence="1">
    <location>
        <begin position="20"/>
        <end position="248"/>
    </location>
</feature>
<accession>A0A7X0BNY4</accession>
<dbReference type="SUPFAM" id="SSF53850">
    <property type="entry name" value="Periplasmic binding protein-like II"/>
    <property type="match status" value="1"/>
</dbReference>
<reference evidence="2 3" key="1">
    <citation type="submission" date="2020-08" db="EMBL/GenBank/DDBJ databases">
        <title>Functional genomics of gut bacteria from endangered species of beetles.</title>
        <authorList>
            <person name="Carlos-Shanley C."/>
        </authorList>
    </citation>
    <scope>NUCLEOTIDE SEQUENCE [LARGE SCALE GENOMIC DNA]</scope>
    <source>
        <strain evidence="2 3">S00202</strain>
    </source>
</reference>
<comment type="caution">
    <text evidence="2">The sequence shown here is derived from an EMBL/GenBank/DDBJ whole genome shotgun (WGS) entry which is preliminary data.</text>
</comment>
<dbReference type="RefSeq" id="WP_184679879.1">
    <property type="nucleotide sequence ID" value="NZ_JACHLL010000001.1"/>
</dbReference>
<proteinExistence type="predicted"/>
<protein>
    <submittedName>
        <fullName evidence="2">ABC-type amino acid transport substrate-binding protein</fullName>
    </submittedName>
</protein>
<organism evidence="2 3">
    <name type="scientific">Pseudomonas fluvialis</name>
    <dbReference type="NCBI Taxonomy" id="1793966"/>
    <lineage>
        <taxon>Bacteria</taxon>
        <taxon>Pseudomonadati</taxon>
        <taxon>Pseudomonadota</taxon>
        <taxon>Gammaproteobacteria</taxon>
        <taxon>Pseudomonadales</taxon>
        <taxon>Pseudomonadaceae</taxon>
        <taxon>Pseudomonas</taxon>
    </lineage>
</organism>
<keyword evidence="1" id="KW-0732">Signal</keyword>